<evidence type="ECO:0000259" key="7">
    <source>
        <dbReference type="Pfam" id="PF00884"/>
    </source>
</evidence>
<dbReference type="PANTHER" id="PTHR42693">
    <property type="entry name" value="ARYLSULFATASE FAMILY MEMBER"/>
    <property type="match status" value="1"/>
</dbReference>
<organism evidence="8 9">
    <name type="scientific">Rubritalea spongiae</name>
    <dbReference type="NCBI Taxonomy" id="430797"/>
    <lineage>
        <taxon>Bacteria</taxon>
        <taxon>Pseudomonadati</taxon>
        <taxon>Verrucomicrobiota</taxon>
        <taxon>Verrucomicrobiia</taxon>
        <taxon>Verrucomicrobiales</taxon>
        <taxon>Rubritaleaceae</taxon>
        <taxon>Rubritalea</taxon>
    </lineage>
</organism>
<keyword evidence="6" id="KW-0732">Signal</keyword>
<dbReference type="InterPro" id="IPR050738">
    <property type="entry name" value="Sulfatase"/>
</dbReference>
<dbReference type="Gene3D" id="3.30.1120.10">
    <property type="match status" value="1"/>
</dbReference>
<feature type="region of interest" description="Disordered" evidence="5">
    <location>
        <begin position="464"/>
        <end position="486"/>
    </location>
</feature>
<protein>
    <submittedName>
        <fullName evidence="8">Arylsulfatase</fullName>
    </submittedName>
</protein>
<reference evidence="9" key="1">
    <citation type="journal article" date="2019" name="Int. J. Syst. Evol. Microbiol.">
        <title>The Global Catalogue of Microorganisms (GCM) 10K type strain sequencing project: providing services to taxonomists for standard genome sequencing and annotation.</title>
        <authorList>
            <consortium name="The Broad Institute Genomics Platform"/>
            <consortium name="The Broad Institute Genome Sequencing Center for Infectious Disease"/>
            <person name="Wu L."/>
            <person name="Ma J."/>
        </authorList>
    </citation>
    <scope>NUCLEOTIDE SEQUENCE [LARGE SCALE GENOMIC DNA]</scope>
    <source>
        <strain evidence="9">JCM 16545</strain>
    </source>
</reference>
<keyword evidence="4" id="KW-0106">Calcium</keyword>
<dbReference type="CDD" id="cd16143">
    <property type="entry name" value="ARS_like"/>
    <property type="match status" value="1"/>
</dbReference>
<dbReference type="EMBL" id="JBHUJC010000001">
    <property type="protein sequence ID" value="MFD2275085.1"/>
    <property type="molecule type" value="Genomic_DNA"/>
</dbReference>
<keyword evidence="9" id="KW-1185">Reference proteome</keyword>
<evidence type="ECO:0000256" key="4">
    <source>
        <dbReference type="ARBA" id="ARBA00022837"/>
    </source>
</evidence>
<comment type="similarity">
    <text evidence="1">Belongs to the sulfatase family.</text>
</comment>
<keyword evidence="2" id="KW-0479">Metal-binding</keyword>
<dbReference type="Pfam" id="PF00884">
    <property type="entry name" value="Sulfatase"/>
    <property type="match status" value="1"/>
</dbReference>
<gene>
    <name evidence="8" type="ORF">ACFSQZ_01260</name>
</gene>
<evidence type="ECO:0000256" key="6">
    <source>
        <dbReference type="SAM" id="SignalP"/>
    </source>
</evidence>
<name>A0ABW5DZQ1_9BACT</name>
<dbReference type="InterPro" id="IPR017850">
    <property type="entry name" value="Alkaline_phosphatase_core_sf"/>
</dbReference>
<feature type="chain" id="PRO_5047227170" evidence="6">
    <location>
        <begin position="24"/>
        <end position="486"/>
    </location>
</feature>
<feature type="signal peptide" evidence="6">
    <location>
        <begin position="1"/>
        <end position="23"/>
    </location>
</feature>
<comment type="caution">
    <text evidence="8">The sequence shown here is derived from an EMBL/GenBank/DDBJ whole genome shotgun (WGS) entry which is preliminary data.</text>
</comment>
<evidence type="ECO:0000256" key="3">
    <source>
        <dbReference type="ARBA" id="ARBA00022801"/>
    </source>
</evidence>
<evidence type="ECO:0000256" key="2">
    <source>
        <dbReference type="ARBA" id="ARBA00022723"/>
    </source>
</evidence>
<evidence type="ECO:0000313" key="9">
    <source>
        <dbReference type="Proteomes" id="UP001597297"/>
    </source>
</evidence>
<dbReference type="RefSeq" id="WP_377095864.1">
    <property type="nucleotide sequence ID" value="NZ_JBHSJM010000001.1"/>
</dbReference>
<proteinExistence type="inferred from homology"/>
<keyword evidence="3" id="KW-0378">Hydrolase</keyword>
<dbReference type="Gene3D" id="3.40.720.10">
    <property type="entry name" value="Alkaline Phosphatase, subunit A"/>
    <property type="match status" value="1"/>
</dbReference>
<evidence type="ECO:0000256" key="1">
    <source>
        <dbReference type="ARBA" id="ARBA00008779"/>
    </source>
</evidence>
<feature type="domain" description="Sulfatase N-terminal" evidence="7">
    <location>
        <begin position="29"/>
        <end position="360"/>
    </location>
</feature>
<dbReference type="InterPro" id="IPR024607">
    <property type="entry name" value="Sulfatase_CS"/>
</dbReference>
<evidence type="ECO:0000313" key="8">
    <source>
        <dbReference type="EMBL" id="MFD2275085.1"/>
    </source>
</evidence>
<dbReference type="PROSITE" id="PS00523">
    <property type="entry name" value="SULFATASE_1"/>
    <property type="match status" value="1"/>
</dbReference>
<dbReference type="SUPFAM" id="SSF53649">
    <property type="entry name" value="Alkaline phosphatase-like"/>
    <property type="match status" value="1"/>
</dbReference>
<dbReference type="Proteomes" id="UP001597297">
    <property type="component" value="Unassembled WGS sequence"/>
</dbReference>
<dbReference type="PANTHER" id="PTHR42693:SF53">
    <property type="entry name" value="ENDO-4-O-SULFATASE"/>
    <property type="match status" value="1"/>
</dbReference>
<sequence length="486" mass="54093">MKKKSALAALTLGLAFLPTLTFAAAKNRPNVILFYADDMGYGEIQRFYPEQSKVPTPHLNQLCDEGMMFTDAHTSASICTPSRYALLTGRYNWRSRHQRGVASGGKPCIIDADRMTLPSLFKKQGYKTAMFGKWHLDFQYEVPEGAKTPKSQRDVWNYGQPVGTKIPDGPVSRGFDYFLGFHHSRSMSSLIENDEVTEYVKCVDTMGRLTDAVVSYIDEQATDSGDEPFFIYYPMNSPHAPVVPRQDWKDKGGIGDPYGDFVAQTDDAVGQVLAALEKNGLKDNTLVIFGTDNGCHKPADTFLDRGHAVSGPLRDKKTSIYDGGHRIPFIIRWPSMVKAKTKSDQLICMTDVFATFADYFSFDYGDDTAEDSISFLPVLDGSESEVVRKNIVHNDTGPTFAVRDGEWKLILQADSKVKQAKGLETKYQLYNMAEDIDESENLANENPERVKALIALLEKLVADGRSTPGEPQQNDAKVNLGNKGRK</sequence>
<dbReference type="InterPro" id="IPR000917">
    <property type="entry name" value="Sulfatase_N"/>
</dbReference>
<evidence type="ECO:0000256" key="5">
    <source>
        <dbReference type="SAM" id="MobiDB-lite"/>
    </source>
</evidence>
<accession>A0ABW5DZQ1</accession>